<dbReference type="AlphaFoldDB" id="A0AAD7JUV7"/>
<evidence type="ECO:0000313" key="3">
    <source>
        <dbReference type="EMBL" id="KAJ7772318.1"/>
    </source>
</evidence>
<reference evidence="3" key="1">
    <citation type="submission" date="2023-03" db="EMBL/GenBank/DDBJ databases">
        <title>Massive genome expansion in bonnet fungi (Mycena s.s.) driven by repeated elements and novel gene families across ecological guilds.</title>
        <authorList>
            <consortium name="Lawrence Berkeley National Laboratory"/>
            <person name="Harder C.B."/>
            <person name="Miyauchi S."/>
            <person name="Viragh M."/>
            <person name="Kuo A."/>
            <person name="Thoen E."/>
            <person name="Andreopoulos B."/>
            <person name="Lu D."/>
            <person name="Skrede I."/>
            <person name="Drula E."/>
            <person name="Henrissat B."/>
            <person name="Morin E."/>
            <person name="Kohler A."/>
            <person name="Barry K."/>
            <person name="LaButti K."/>
            <person name="Morin E."/>
            <person name="Salamov A."/>
            <person name="Lipzen A."/>
            <person name="Mereny Z."/>
            <person name="Hegedus B."/>
            <person name="Baldrian P."/>
            <person name="Stursova M."/>
            <person name="Weitz H."/>
            <person name="Taylor A."/>
            <person name="Grigoriev I.V."/>
            <person name="Nagy L.G."/>
            <person name="Martin F."/>
            <person name="Kauserud H."/>
        </authorList>
    </citation>
    <scope>NUCLEOTIDE SEQUENCE</scope>
    <source>
        <strain evidence="3">CBHHK182m</strain>
    </source>
</reference>
<keyword evidence="4" id="KW-1185">Reference proteome</keyword>
<feature type="chain" id="PRO_5042205357" evidence="2">
    <location>
        <begin position="21"/>
        <end position="630"/>
    </location>
</feature>
<proteinExistence type="predicted"/>
<comment type="caution">
    <text evidence="3">The sequence shown here is derived from an EMBL/GenBank/DDBJ whole genome shotgun (WGS) entry which is preliminary data.</text>
</comment>
<evidence type="ECO:0000256" key="2">
    <source>
        <dbReference type="SAM" id="SignalP"/>
    </source>
</evidence>
<gene>
    <name evidence="3" type="ORF">B0H16DRAFT_1769053</name>
</gene>
<dbReference type="Proteomes" id="UP001215598">
    <property type="component" value="Unassembled WGS sequence"/>
</dbReference>
<feature type="signal peptide" evidence="2">
    <location>
        <begin position="1"/>
        <end position="20"/>
    </location>
</feature>
<feature type="region of interest" description="Disordered" evidence="1">
    <location>
        <begin position="107"/>
        <end position="126"/>
    </location>
</feature>
<evidence type="ECO:0000256" key="1">
    <source>
        <dbReference type="SAM" id="MobiDB-lite"/>
    </source>
</evidence>
<dbReference type="EMBL" id="JARKIB010000014">
    <property type="protein sequence ID" value="KAJ7772318.1"/>
    <property type="molecule type" value="Genomic_DNA"/>
</dbReference>
<feature type="compositionally biased region" description="Gly residues" evidence="1">
    <location>
        <begin position="115"/>
        <end position="126"/>
    </location>
</feature>
<name>A0AAD7JUV7_9AGAR</name>
<accession>A0AAD7JUV7</accession>
<keyword evidence="2" id="KW-0732">Signal</keyword>
<sequence length="630" mass="66042">MTFASFAILAALLAVLPAQAAETCTQMGTVSLFWGTTAQTNDTATPIGWSTAASAPNDTSGHGILGVRSTVSPTVWGAFDCAGLGGGAPGGSAPVAAAGPAATFNSRVNARSGGPSSGGGGATGGGGGGAGTGGGGGGGGGGGNGVGLVNFFGAIGDATSNLCLTANFNNLNNMTITRSTCIQPLNLVPDPTQAWQWAVTETQHVVDLTVLDSLAFIGTQATQVLAIGSTTNYVPRIVGTGVGAYVALTQDVGGLNPANFATVPGLLVSFTTIGAPAVEIFKVLVSNKVAAACVNVLVMYVVFLDSPTYHLVAADALNLTESSNLLHDSRGWLWPISRPSNPWVTPSRHNVFSFLSRTRFPRLRDCKIPFGADAAVFLRLHPTLVKLSVIPDLSPARATYSLSPVSLPVLREFSGPAWAAREVVPHSSIEMVTLSWDESFEETYHLVLNTFSGTQHPLRTINNVVYTWDPALPLAIAKHLPRLTVLTILKLLTVDPGEDTLEGFYDALKTAILDLTHLVVLSCDLFLAGAEVSPTPADLTLEFAVVCELGSRSAALQMCTLASNTTWDRGRANFWFPRATRNIPGGSEWRFRWLVEGAIQRPAGYANKMERRIGKAKWTALINNLGLSAK</sequence>
<protein>
    <submittedName>
        <fullName evidence="3">Uncharacterized protein</fullName>
    </submittedName>
</protein>
<evidence type="ECO:0000313" key="4">
    <source>
        <dbReference type="Proteomes" id="UP001215598"/>
    </source>
</evidence>
<organism evidence="3 4">
    <name type="scientific">Mycena metata</name>
    <dbReference type="NCBI Taxonomy" id="1033252"/>
    <lineage>
        <taxon>Eukaryota</taxon>
        <taxon>Fungi</taxon>
        <taxon>Dikarya</taxon>
        <taxon>Basidiomycota</taxon>
        <taxon>Agaricomycotina</taxon>
        <taxon>Agaricomycetes</taxon>
        <taxon>Agaricomycetidae</taxon>
        <taxon>Agaricales</taxon>
        <taxon>Marasmiineae</taxon>
        <taxon>Mycenaceae</taxon>
        <taxon>Mycena</taxon>
    </lineage>
</organism>